<gene>
    <name evidence="2" type="ORF">AAFF_G00243980</name>
</gene>
<protein>
    <submittedName>
        <fullName evidence="2">Uncharacterized protein</fullName>
    </submittedName>
</protein>
<name>A0AAD7W3H5_9TELE</name>
<reference evidence="2" key="1">
    <citation type="journal article" date="2023" name="Science">
        <title>Genome structures resolve the early diversification of teleost fishes.</title>
        <authorList>
            <person name="Parey E."/>
            <person name="Louis A."/>
            <person name="Montfort J."/>
            <person name="Bouchez O."/>
            <person name="Roques C."/>
            <person name="Iampietro C."/>
            <person name="Lluch J."/>
            <person name="Castinel A."/>
            <person name="Donnadieu C."/>
            <person name="Desvignes T."/>
            <person name="Floi Bucao C."/>
            <person name="Jouanno E."/>
            <person name="Wen M."/>
            <person name="Mejri S."/>
            <person name="Dirks R."/>
            <person name="Jansen H."/>
            <person name="Henkel C."/>
            <person name="Chen W.J."/>
            <person name="Zahm M."/>
            <person name="Cabau C."/>
            <person name="Klopp C."/>
            <person name="Thompson A.W."/>
            <person name="Robinson-Rechavi M."/>
            <person name="Braasch I."/>
            <person name="Lecointre G."/>
            <person name="Bobe J."/>
            <person name="Postlethwait J.H."/>
            <person name="Berthelot C."/>
            <person name="Roest Crollius H."/>
            <person name="Guiguen Y."/>
        </authorList>
    </citation>
    <scope>NUCLEOTIDE SEQUENCE</scope>
    <source>
        <strain evidence="2">NC1722</strain>
    </source>
</reference>
<feature type="region of interest" description="Disordered" evidence="1">
    <location>
        <begin position="1"/>
        <end position="25"/>
    </location>
</feature>
<keyword evidence="3" id="KW-1185">Reference proteome</keyword>
<accession>A0AAD7W3H5</accession>
<dbReference type="Proteomes" id="UP001221898">
    <property type="component" value="Unassembled WGS sequence"/>
</dbReference>
<comment type="caution">
    <text evidence="2">The sequence shown here is derived from an EMBL/GenBank/DDBJ whole genome shotgun (WGS) entry which is preliminary data.</text>
</comment>
<sequence length="96" mass="10790">MLPDELESEPLPFSTHSADSNSELQGLEEEADVLFHFAPSTRAQKVQRSPERASLVHAVIISSQRCGFLFSLADTFARTRRAEKTLEEARLKLPLH</sequence>
<evidence type="ECO:0000313" key="3">
    <source>
        <dbReference type="Proteomes" id="UP001221898"/>
    </source>
</evidence>
<proteinExistence type="predicted"/>
<evidence type="ECO:0000256" key="1">
    <source>
        <dbReference type="SAM" id="MobiDB-lite"/>
    </source>
</evidence>
<dbReference type="AlphaFoldDB" id="A0AAD7W3H5"/>
<dbReference type="EMBL" id="JAINUG010000324">
    <property type="protein sequence ID" value="KAJ8378320.1"/>
    <property type="molecule type" value="Genomic_DNA"/>
</dbReference>
<feature type="compositionally biased region" description="Polar residues" evidence="1">
    <location>
        <begin position="14"/>
        <end position="24"/>
    </location>
</feature>
<evidence type="ECO:0000313" key="2">
    <source>
        <dbReference type="EMBL" id="KAJ8378320.1"/>
    </source>
</evidence>
<organism evidence="2 3">
    <name type="scientific">Aldrovandia affinis</name>
    <dbReference type="NCBI Taxonomy" id="143900"/>
    <lineage>
        <taxon>Eukaryota</taxon>
        <taxon>Metazoa</taxon>
        <taxon>Chordata</taxon>
        <taxon>Craniata</taxon>
        <taxon>Vertebrata</taxon>
        <taxon>Euteleostomi</taxon>
        <taxon>Actinopterygii</taxon>
        <taxon>Neopterygii</taxon>
        <taxon>Teleostei</taxon>
        <taxon>Notacanthiformes</taxon>
        <taxon>Halosauridae</taxon>
        <taxon>Aldrovandia</taxon>
    </lineage>
</organism>